<evidence type="ECO:0000256" key="3">
    <source>
        <dbReference type="ARBA" id="ARBA00022806"/>
    </source>
</evidence>
<evidence type="ECO:0000256" key="1">
    <source>
        <dbReference type="ARBA" id="ARBA00022741"/>
    </source>
</evidence>
<dbReference type="EMBL" id="AJAQ01000036">
    <property type="protein sequence ID" value="EOH90224.1"/>
    <property type="molecule type" value="Genomic_DNA"/>
</dbReference>
<proteinExistence type="predicted"/>
<dbReference type="InterPro" id="IPR014016">
    <property type="entry name" value="UvrD-like_ATP-bd"/>
</dbReference>
<dbReference type="Pfam" id="PF13538">
    <property type="entry name" value="UvrD_C_2"/>
    <property type="match status" value="1"/>
</dbReference>
<dbReference type="InterPro" id="IPR027785">
    <property type="entry name" value="UvrD-like_helicase_C"/>
</dbReference>
<dbReference type="GO" id="GO:0000725">
    <property type="term" value="P:recombinational repair"/>
    <property type="evidence" value="ECO:0007669"/>
    <property type="project" value="TreeGrafter"/>
</dbReference>
<dbReference type="eggNOG" id="COG3973">
    <property type="taxonomic scope" value="Bacteria"/>
</dbReference>
<dbReference type="Pfam" id="PF00580">
    <property type="entry name" value="UvrD-helicase"/>
    <property type="match status" value="1"/>
</dbReference>
<keyword evidence="2 5" id="KW-0378">Hydrolase</keyword>
<gene>
    <name evidence="7" type="ORF">UAU_04053</name>
</gene>
<dbReference type="AlphaFoldDB" id="R2SPZ8"/>
<name>R2SPZ8_9ENTE</name>
<dbReference type="STRING" id="160454.RV10_GL000931"/>
<evidence type="ECO:0000259" key="6">
    <source>
        <dbReference type="PROSITE" id="PS51198"/>
    </source>
</evidence>
<feature type="binding site" evidence="5">
    <location>
        <begin position="220"/>
        <end position="227"/>
    </location>
    <ligand>
        <name>ATP</name>
        <dbReference type="ChEBI" id="CHEBI:30616"/>
    </ligand>
</feature>
<protein>
    <recommendedName>
        <fullName evidence="6">UvrD-like helicase ATP-binding domain-containing protein</fullName>
    </recommendedName>
</protein>
<dbReference type="GO" id="GO:0005524">
    <property type="term" value="F:ATP binding"/>
    <property type="evidence" value="ECO:0007669"/>
    <property type="project" value="UniProtKB-UniRule"/>
</dbReference>
<dbReference type="PROSITE" id="PS51198">
    <property type="entry name" value="UVRD_HELICASE_ATP_BIND"/>
    <property type="match status" value="1"/>
</dbReference>
<evidence type="ECO:0000256" key="5">
    <source>
        <dbReference type="PROSITE-ProRule" id="PRU00560"/>
    </source>
</evidence>
<evidence type="ECO:0000256" key="2">
    <source>
        <dbReference type="ARBA" id="ARBA00022801"/>
    </source>
</evidence>
<feature type="domain" description="UvrD-like helicase ATP-binding" evidence="6">
    <location>
        <begin position="199"/>
        <end position="519"/>
    </location>
</feature>
<dbReference type="PANTHER" id="PTHR11070">
    <property type="entry name" value="UVRD / RECB / PCRA DNA HELICASE FAMILY MEMBER"/>
    <property type="match status" value="1"/>
</dbReference>
<accession>R2SPZ8</accession>
<dbReference type="GO" id="GO:0003677">
    <property type="term" value="F:DNA binding"/>
    <property type="evidence" value="ECO:0007669"/>
    <property type="project" value="InterPro"/>
</dbReference>
<dbReference type="InterPro" id="IPR000212">
    <property type="entry name" value="DNA_helicase_UvrD/REP"/>
</dbReference>
<dbReference type="PANTHER" id="PTHR11070:SF17">
    <property type="entry name" value="DNA HELICASE IV"/>
    <property type="match status" value="1"/>
</dbReference>
<dbReference type="GO" id="GO:0043138">
    <property type="term" value="F:3'-5' DNA helicase activity"/>
    <property type="evidence" value="ECO:0007669"/>
    <property type="project" value="TreeGrafter"/>
</dbReference>
<dbReference type="Gene3D" id="3.40.50.300">
    <property type="entry name" value="P-loop containing nucleotide triphosphate hydrolases"/>
    <property type="match status" value="3"/>
</dbReference>
<dbReference type="HOGENOM" id="CLU_010312_4_0_9"/>
<organism evidence="7 8">
    <name type="scientific">Enterococcus pallens ATCC BAA-351</name>
    <dbReference type="NCBI Taxonomy" id="1158607"/>
    <lineage>
        <taxon>Bacteria</taxon>
        <taxon>Bacillati</taxon>
        <taxon>Bacillota</taxon>
        <taxon>Bacilli</taxon>
        <taxon>Lactobacillales</taxon>
        <taxon>Enterococcaceae</taxon>
        <taxon>Enterococcus</taxon>
    </lineage>
</organism>
<dbReference type="SUPFAM" id="SSF52540">
    <property type="entry name" value="P-loop containing nucleoside triphosphate hydrolases"/>
    <property type="match status" value="1"/>
</dbReference>
<sequence length="665" mass="76838">MNRIEKEEQQNWQQIKQQMLSQQRFWTDSLTSASKELQQFQAYLVNYKGEIDPHEMFANICLQEQQVAAGSITFHQLEKLQKQLINPYFTRVDFLFDGEVETEPIYIGRFSFSNEQNQLLIYDWRAPIASLFYDFDFGSANYEAPNGSVSGAITGKRQIKFKNGKLDYVLDTQTTIFDDILQKELSTQQSGRMSTIIGTIQKEQNQIIRSKNHRDLIVHGVAGSGKTSIALHRIAFLLYQERERLSSEQITIVSPNRVFGTYISEVLPELGEEPVNEWSIDLLMEQVTQQTAVISRLEEMEQAIAGKLPERVDYLALTNSFKELKDFLTEVEQCIFQTESLEIAGYEFSPTYLNRRFLAYHRQPIIVRLELIANDIIEDIKSKPFRPKRVPTKGQLNKKLMKLLAYRSSNALYDAFLIKQGIQPTKRFSFSDLFPLAYIHSFFDKKLVFKENKYVVIDEIQDYTYLQLQVIQELFPCQKLLVGDYSQQLTVANSMNLEQLQKVFSKADLVQLNKSYRSTYEIMTFAKRLIFDQQIEPVVRHGTTPEVLQVKYDEAVDTIQRKMFSLKACFKTIALITKNRQQAQKWYEELKNLFAVTLLLDNNQTLEKTGTYLCGVSTAKGLEFDAVMILDSQSENFSGQAGRQQLFVAATRAIHHLVLIERGAS</sequence>
<dbReference type="PATRIC" id="fig|1158607.3.peg.4033"/>
<keyword evidence="4 5" id="KW-0067">ATP-binding</keyword>
<dbReference type="GO" id="GO:0005829">
    <property type="term" value="C:cytosol"/>
    <property type="evidence" value="ECO:0007669"/>
    <property type="project" value="TreeGrafter"/>
</dbReference>
<keyword evidence="1 5" id="KW-0547">Nucleotide-binding</keyword>
<evidence type="ECO:0000313" key="7">
    <source>
        <dbReference type="EMBL" id="EOH90224.1"/>
    </source>
</evidence>
<keyword evidence="3 5" id="KW-0347">Helicase</keyword>
<comment type="caution">
    <text evidence="7">The sequence shown here is derived from an EMBL/GenBank/DDBJ whole genome shotgun (WGS) entry which is preliminary data.</text>
</comment>
<dbReference type="RefSeq" id="WP_010758998.1">
    <property type="nucleotide sequence ID" value="NZ_ASWD01000005.1"/>
</dbReference>
<evidence type="ECO:0000256" key="4">
    <source>
        <dbReference type="ARBA" id="ARBA00022840"/>
    </source>
</evidence>
<reference evidence="7 8" key="1">
    <citation type="submission" date="2013-02" db="EMBL/GenBank/DDBJ databases">
        <title>The Genome Sequence of Enterococcus pallens BAA-351.</title>
        <authorList>
            <consortium name="The Broad Institute Genome Sequencing Platform"/>
            <consortium name="The Broad Institute Genome Sequencing Center for Infectious Disease"/>
            <person name="Earl A.M."/>
            <person name="Gilmore M.S."/>
            <person name="Lebreton F."/>
            <person name="Walker B."/>
            <person name="Young S.K."/>
            <person name="Zeng Q."/>
            <person name="Gargeya S."/>
            <person name="Fitzgerald M."/>
            <person name="Haas B."/>
            <person name="Abouelleil A."/>
            <person name="Alvarado L."/>
            <person name="Arachchi H.M."/>
            <person name="Berlin A.M."/>
            <person name="Chapman S.B."/>
            <person name="Dewar J."/>
            <person name="Goldberg J."/>
            <person name="Griggs A."/>
            <person name="Gujja S."/>
            <person name="Hansen M."/>
            <person name="Howarth C."/>
            <person name="Imamovic A."/>
            <person name="Larimer J."/>
            <person name="McCowan C."/>
            <person name="Murphy C."/>
            <person name="Neiman D."/>
            <person name="Pearson M."/>
            <person name="Priest M."/>
            <person name="Roberts A."/>
            <person name="Saif S."/>
            <person name="Shea T."/>
            <person name="Sisk P."/>
            <person name="Sykes S."/>
            <person name="Wortman J."/>
            <person name="Nusbaum C."/>
            <person name="Birren B."/>
        </authorList>
    </citation>
    <scope>NUCLEOTIDE SEQUENCE [LARGE SCALE GENOMIC DNA]</scope>
    <source>
        <strain evidence="7 8">ATCC BAA-351</strain>
    </source>
</reference>
<dbReference type="InterPro" id="IPR027417">
    <property type="entry name" value="P-loop_NTPase"/>
</dbReference>
<keyword evidence="8" id="KW-1185">Reference proteome</keyword>
<dbReference type="Proteomes" id="UP000013782">
    <property type="component" value="Unassembled WGS sequence"/>
</dbReference>
<dbReference type="GO" id="GO:0016787">
    <property type="term" value="F:hydrolase activity"/>
    <property type="evidence" value="ECO:0007669"/>
    <property type="project" value="UniProtKB-UniRule"/>
</dbReference>
<evidence type="ECO:0000313" key="8">
    <source>
        <dbReference type="Proteomes" id="UP000013782"/>
    </source>
</evidence>